<keyword evidence="2" id="KW-0997">Cell inner membrane</keyword>
<evidence type="ECO:0000313" key="7">
    <source>
        <dbReference type="EMBL" id="ACX95603.1"/>
    </source>
</evidence>
<evidence type="ECO:0000256" key="4">
    <source>
        <dbReference type="ARBA" id="ARBA00022989"/>
    </source>
</evidence>
<gene>
    <name evidence="7" type="ordered locus">Hneap_0754</name>
</gene>
<feature type="transmembrane region" description="Helical" evidence="6">
    <location>
        <begin position="6"/>
        <end position="24"/>
    </location>
</feature>
<dbReference type="EMBL" id="CP001801">
    <property type="protein sequence ID" value="ACX95603.1"/>
    <property type="molecule type" value="Genomic_DNA"/>
</dbReference>
<evidence type="ECO:0000256" key="6">
    <source>
        <dbReference type="SAM" id="Phobius"/>
    </source>
</evidence>
<dbReference type="HOGENOM" id="CLU_1313973_0_0_6"/>
<evidence type="ECO:0000313" key="8">
    <source>
        <dbReference type="Proteomes" id="UP000009102"/>
    </source>
</evidence>
<reference evidence="7 8" key="1">
    <citation type="submission" date="2009-10" db="EMBL/GenBank/DDBJ databases">
        <title>Complete sequence of Halothiobacillus neapolitanus c2.</title>
        <authorList>
            <consortium name="US DOE Joint Genome Institute"/>
            <person name="Lucas S."/>
            <person name="Copeland A."/>
            <person name="Lapidus A."/>
            <person name="Glavina del Rio T."/>
            <person name="Tice H."/>
            <person name="Bruce D."/>
            <person name="Goodwin L."/>
            <person name="Pitluck S."/>
            <person name="Davenport K."/>
            <person name="Brettin T."/>
            <person name="Detter J.C."/>
            <person name="Han C."/>
            <person name="Tapia R."/>
            <person name="Larimer F."/>
            <person name="Land M."/>
            <person name="Hauser L."/>
            <person name="Kyrpides N."/>
            <person name="Mikhailova N."/>
            <person name="Kerfeld C."/>
            <person name="Cannon G."/>
            <person name="Heinhort S."/>
        </authorList>
    </citation>
    <scope>NUCLEOTIDE SEQUENCE [LARGE SCALE GENOMIC DNA]</scope>
    <source>
        <strain evidence="8">ATCC 23641 / c2</strain>
    </source>
</reference>
<dbReference type="STRING" id="555778.Hneap_0754"/>
<dbReference type="InterPro" id="IPR052363">
    <property type="entry name" value="LPS_export_LptC"/>
</dbReference>
<evidence type="ECO:0008006" key="9">
    <source>
        <dbReference type="Google" id="ProtNLM"/>
    </source>
</evidence>
<dbReference type="Pfam" id="PF06835">
    <property type="entry name" value="LptC"/>
    <property type="match status" value="1"/>
</dbReference>
<organism evidence="7 8">
    <name type="scientific">Halothiobacillus neapolitanus (strain ATCC 23641 / DSM 15147 / CIP 104769 / NCIMB 8539 / c2)</name>
    <name type="common">Thiobacillus neapolitanus</name>
    <dbReference type="NCBI Taxonomy" id="555778"/>
    <lineage>
        <taxon>Bacteria</taxon>
        <taxon>Pseudomonadati</taxon>
        <taxon>Pseudomonadota</taxon>
        <taxon>Gammaproteobacteria</taxon>
        <taxon>Chromatiales</taxon>
        <taxon>Halothiobacillaceae</taxon>
        <taxon>Halothiobacillus</taxon>
    </lineage>
</organism>
<sequence length="209" mass="23073">MSFQQVGQFFIAAALFALLGILVWKNYIAPKQEVATTPAAFDQRFSDFTARQFNRKGALDWTVSGSQLNHLTDDKGYRFNQVECLLESKENNAPPWRLSAPTGSADERLTSVELTGGVEGHRAASGNQGALVFSTQTMTIQPQEQKAASTDPTRLAEMNTDGQPRWTSNSSAFNLNYNNQVFQQSKVHDHFNRPVSAKVKSDTSQGAQP</sequence>
<evidence type="ECO:0000256" key="2">
    <source>
        <dbReference type="ARBA" id="ARBA00022519"/>
    </source>
</evidence>
<dbReference type="GO" id="GO:0017089">
    <property type="term" value="F:glycolipid transfer activity"/>
    <property type="evidence" value="ECO:0007669"/>
    <property type="project" value="TreeGrafter"/>
</dbReference>
<dbReference type="PANTHER" id="PTHR37481">
    <property type="entry name" value="LIPOPOLYSACCHARIDE EXPORT SYSTEM PROTEIN LPTC"/>
    <property type="match status" value="1"/>
</dbReference>
<protein>
    <recommendedName>
        <fullName evidence="9">LPS export ABC transporter periplasmic protein LptC</fullName>
    </recommendedName>
</protein>
<accession>D0KYT0</accession>
<keyword evidence="5 6" id="KW-0472">Membrane</keyword>
<keyword evidence="1" id="KW-1003">Cell membrane</keyword>
<dbReference type="PANTHER" id="PTHR37481:SF1">
    <property type="entry name" value="LIPOPOLYSACCHARIDE EXPORT SYSTEM PROTEIN LPTC"/>
    <property type="match status" value="1"/>
</dbReference>
<keyword evidence="3 6" id="KW-0812">Transmembrane</keyword>
<dbReference type="GO" id="GO:0005886">
    <property type="term" value="C:plasma membrane"/>
    <property type="evidence" value="ECO:0007669"/>
    <property type="project" value="InterPro"/>
</dbReference>
<keyword evidence="4 6" id="KW-1133">Transmembrane helix</keyword>
<dbReference type="AlphaFoldDB" id="D0KYT0"/>
<proteinExistence type="predicted"/>
<dbReference type="GO" id="GO:0015221">
    <property type="term" value="F:lipopolysaccharide transmembrane transporter activity"/>
    <property type="evidence" value="ECO:0007669"/>
    <property type="project" value="InterPro"/>
</dbReference>
<dbReference type="GO" id="GO:0030288">
    <property type="term" value="C:outer membrane-bounded periplasmic space"/>
    <property type="evidence" value="ECO:0007669"/>
    <property type="project" value="TreeGrafter"/>
</dbReference>
<evidence type="ECO:0000256" key="3">
    <source>
        <dbReference type="ARBA" id="ARBA00022692"/>
    </source>
</evidence>
<dbReference type="InterPro" id="IPR010664">
    <property type="entry name" value="LipoPS_assembly_LptC-rel"/>
</dbReference>
<dbReference type="InterPro" id="IPR026265">
    <property type="entry name" value="LptC"/>
</dbReference>
<evidence type="ECO:0000256" key="5">
    <source>
        <dbReference type="ARBA" id="ARBA00023136"/>
    </source>
</evidence>
<dbReference type="Proteomes" id="UP000009102">
    <property type="component" value="Chromosome"/>
</dbReference>
<keyword evidence="8" id="KW-1185">Reference proteome</keyword>
<evidence type="ECO:0000256" key="1">
    <source>
        <dbReference type="ARBA" id="ARBA00022475"/>
    </source>
</evidence>
<name>D0KYT0_HALNC</name>
<dbReference type="Gene3D" id="2.60.450.10">
    <property type="entry name" value="Lipopolysaccharide (LPS) transport protein A like domain"/>
    <property type="match status" value="1"/>
</dbReference>
<dbReference type="RefSeq" id="WP_012823639.1">
    <property type="nucleotide sequence ID" value="NC_013422.1"/>
</dbReference>
<dbReference type="KEGG" id="hna:Hneap_0754"/>
<dbReference type="NCBIfam" id="TIGR04409">
    <property type="entry name" value="LptC_YrbK"/>
    <property type="match status" value="1"/>
</dbReference>